<gene>
    <name evidence="2" type="ORF">GN244_ATG02943</name>
</gene>
<organism evidence="2 3">
    <name type="scientific">Phytophthora infestans</name>
    <name type="common">Potato late blight agent</name>
    <name type="synonym">Botrytis infestans</name>
    <dbReference type="NCBI Taxonomy" id="4787"/>
    <lineage>
        <taxon>Eukaryota</taxon>
        <taxon>Sar</taxon>
        <taxon>Stramenopiles</taxon>
        <taxon>Oomycota</taxon>
        <taxon>Peronosporomycetes</taxon>
        <taxon>Peronosporales</taxon>
        <taxon>Peronosporaceae</taxon>
        <taxon>Phytophthora</taxon>
    </lineage>
</organism>
<keyword evidence="3" id="KW-1185">Reference proteome</keyword>
<sequence>MRFLLTIPAPVAKETEVMGLLCLSSTVLIAAHLCLADILSYRWTSTCGVAASYLWAQWSLTIDALTPAMRHRLLIKKWMPTCCIALFIVIQLLASLDILVLDYSHLRDRVFWDLNFLGRKAQFRVVTFLWSRVVTIFVWYGRLLYILVTRTHENALIILRGNVEFDYQTWRLQANIAREVRRMAKFAKSIQVTKAAVTSIPE</sequence>
<dbReference type="AlphaFoldDB" id="A0A833SRB0"/>
<evidence type="ECO:0000256" key="1">
    <source>
        <dbReference type="SAM" id="Phobius"/>
    </source>
</evidence>
<comment type="caution">
    <text evidence="2">The sequence shown here is derived from an EMBL/GenBank/DDBJ whole genome shotgun (WGS) entry which is preliminary data.</text>
</comment>
<reference evidence="2" key="1">
    <citation type="submission" date="2020-04" db="EMBL/GenBank/DDBJ databases">
        <title>Hybrid Assembly of Korean Phytophthora infestans isolates.</title>
        <authorList>
            <person name="Prokchorchik M."/>
            <person name="Lee Y."/>
            <person name="Seo J."/>
            <person name="Cho J.-H."/>
            <person name="Park Y.-E."/>
            <person name="Jang D.-C."/>
            <person name="Im J.-S."/>
            <person name="Choi J.-G."/>
            <person name="Park H.-J."/>
            <person name="Lee G.-B."/>
            <person name="Lee Y.-G."/>
            <person name="Hong S.-Y."/>
            <person name="Cho K."/>
            <person name="Sohn K.H."/>
        </authorList>
    </citation>
    <scope>NUCLEOTIDE SEQUENCE</scope>
    <source>
        <strain evidence="2">KR_1_A1</strain>
    </source>
</reference>
<keyword evidence="1" id="KW-0812">Transmembrane</keyword>
<feature type="transmembrane region" description="Helical" evidence="1">
    <location>
        <begin position="81"/>
        <end position="101"/>
    </location>
</feature>
<feature type="transmembrane region" description="Helical" evidence="1">
    <location>
        <begin position="121"/>
        <end position="140"/>
    </location>
</feature>
<name>A0A833SRB0_PHYIN</name>
<evidence type="ECO:0000313" key="2">
    <source>
        <dbReference type="EMBL" id="KAF4044716.1"/>
    </source>
</evidence>
<keyword evidence="1" id="KW-1133">Transmembrane helix</keyword>
<accession>A0A833SRB0</accession>
<keyword evidence="1" id="KW-0472">Membrane</keyword>
<dbReference type="EMBL" id="WSZM01000062">
    <property type="protein sequence ID" value="KAF4044716.1"/>
    <property type="molecule type" value="Genomic_DNA"/>
</dbReference>
<protein>
    <submittedName>
        <fullName evidence="2">Uncharacterized protein</fullName>
    </submittedName>
</protein>
<proteinExistence type="predicted"/>
<evidence type="ECO:0000313" key="3">
    <source>
        <dbReference type="Proteomes" id="UP000602510"/>
    </source>
</evidence>
<dbReference type="Proteomes" id="UP000602510">
    <property type="component" value="Unassembled WGS sequence"/>
</dbReference>